<evidence type="ECO:0000256" key="9">
    <source>
        <dbReference type="ARBA" id="ARBA00023136"/>
    </source>
</evidence>
<dbReference type="NCBIfam" id="TIGR01352">
    <property type="entry name" value="tonB_Cterm"/>
    <property type="match status" value="1"/>
</dbReference>
<name>A0ABM8UF60_9GAMM</name>
<dbReference type="PROSITE" id="PS51257">
    <property type="entry name" value="PROKAR_LIPOPROTEIN"/>
    <property type="match status" value="1"/>
</dbReference>
<dbReference type="SUPFAM" id="SSF74653">
    <property type="entry name" value="TolA/TonB C-terminal domain"/>
    <property type="match status" value="1"/>
</dbReference>
<keyword evidence="7" id="KW-0653">Protein transport</keyword>
<evidence type="ECO:0000256" key="6">
    <source>
        <dbReference type="ARBA" id="ARBA00022692"/>
    </source>
</evidence>
<keyword evidence="5" id="KW-0997">Cell inner membrane</keyword>
<proteinExistence type="inferred from homology"/>
<dbReference type="RefSeq" id="WP_215217933.1">
    <property type="nucleotide sequence ID" value="NZ_OU015430.1"/>
</dbReference>
<keyword evidence="8" id="KW-1133">Transmembrane helix</keyword>
<evidence type="ECO:0000256" key="7">
    <source>
        <dbReference type="ARBA" id="ARBA00022927"/>
    </source>
</evidence>
<keyword evidence="9" id="KW-0472">Membrane</keyword>
<keyword evidence="6" id="KW-0812">Transmembrane</keyword>
<dbReference type="PANTHER" id="PTHR33446">
    <property type="entry name" value="PROTEIN TONB-RELATED"/>
    <property type="match status" value="1"/>
</dbReference>
<organism evidence="11 12">
    <name type="scientific">Novilysobacter luteus</name>
    <dbReference type="NCBI Taxonomy" id="2822368"/>
    <lineage>
        <taxon>Bacteria</taxon>
        <taxon>Pseudomonadati</taxon>
        <taxon>Pseudomonadota</taxon>
        <taxon>Gammaproteobacteria</taxon>
        <taxon>Lysobacterales</taxon>
        <taxon>Lysobacteraceae</taxon>
        <taxon>Novilysobacter</taxon>
    </lineage>
</organism>
<dbReference type="PANTHER" id="PTHR33446:SF2">
    <property type="entry name" value="PROTEIN TONB"/>
    <property type="match status" value="1"/>
</dbReference>
<keyword evidence="4" id="KW-1003">Cell membrane</keyword>
<evidence type="ECO:0000256" key="4">
    <source>
        <dbReference type="ARBA" id="ARBA00022475"/>
    </source>
</evidence>
<evidence type="ECO:0000256" key="3">
    <source>
        <dbReference type="ARBA" id="ARBA00022448"/>
    </source>
</evidence>
<gene>
    <name evidence="11" type="ORF">LYB30171_01306</name>
</gene>
<dbReference type="InterPro" id="IPR006260">
    <property type="entry name" value="TonB/TolA_C"/>
</dbReference>
<feature type="domain" description="TonB C-terminal" evidence="10">
    <location>
        <begin position="40"/>
        <end position="136"/>
    </location>
</feature>
<dbReference type="Pfam" id="PF03544">
    <property type="entry name" value="TonB_C"/>
    <property type="match status" value="1"/>
</dbReference>
<keyword evidence="3" id="KW-0813">Transport</keyword>
<dbReference type="EMBL" id="OU015430">
    <property type="protein sequence ID" value="CAG4972814.1"/>
    <property type="molecule type" value="Genomic_DNA"/>
</dbReference>
<evidence type="ECO:0000313" key="12">
    <source>
        <dbReference type="Proteomes" id="UP000680116"/>
    </source>
</evidence>
<evidence type="ECO:0000313" key="11">
    <source>
        <dbReference type="EMBL" id="CAG4972814.1"/>
    </source>
</evidence>
<evidence type="ECO:0000256" key="5">
    <source>
        <dbReference type="ARBA" id="ARBA00022519"/>
    </source>
</evidence>
<dbReference type="Proteomes" id="UP000680116">
    <property type="component" value="Chromosome"/>
</dbReference>
<keyword evidence="12" id="KW-1185">Reference proteome</keyword>
<comment type="subcellular location">
    <subcellularLocation>
        <location evidence="1">Cell inner membrane</location>
        <topology evidence="1">Single-pass membrane protein</topology>
        <orientation evidence="1">Periplasmic side</orientation>
    </subcellularLocation>
</comment>
<accession>A0ABM8UF60</accession>
<dbReference type="InterPro" id="IPR051045">
    <property type="entry name" value="TonB-dependent_transducer"/>
</dbReference>
<evidence type="ECO:0000256" key="2">
    <source>
        <dbReference type="ARBA" id="ARBA00006555"/>
    </source>
</evidence>
<evidence type="ECO:0000256" key="8">
    <source>
        <dbReference type="ARBA" id="ARBA00022989"/>
    </source>
</evidence>
<protein>
    <recommendedName>
        <fullName evidence="10">TonB C-terminal domain-containing protein</fullName>
    </recommendedName>
</protein>
<sequence>MRPITCHTRNPARPVLIGALSLALLVGCGEGGPPDTSMMVAPTQPVALDTPPPAYPPELACFDRGGTVGLLMQIGVDGAPADIRVETSSGHPQLDQSATEAVESWKFRPATRNGNPVATDLRVPVTFSPPDVRPDMCFQYDEQR</sequence>
<reference evidence="11 12" key="1">
    <citation type="submission" date="2021-04" db="EMBL/GenBank/DDBJ databases">
        <authorList>
            <person name="Rodrigo-Torres L."/>
            <person name="Arahal R. D."/>
            <person name="Lucena T."/>
        </authorList>
    </citation>
    <scope>NUCLEOTIDE SEQUENCE [LARGE SCALE GENOMIC DNA]</scope>
    <source>
        <strain evidence="11 12">CECT 30171</strain>
    </source>
</reference>
<dbReference type="PROSITE" id="PS52015">
    <property type="entry name" value="TONB_CTD"/>
    <property type="match status" value="1"/>
</dbReference>
<dbReference type="Gene3D" id="3.30.1150.10">
    <property type="match status" value="1"/>
</dbReference>
<evidence type="ECO:0000259" key="10">
    <source>
        <dbReference type="PROSITE" id="PS52015"/>
    </source>
</evidence>
<comment type="similarity">
    <text evidence="2">Belongs to the TonB family.</text>
</comment>
<dbReference type="InterPro" id="IPR037682">
    <property type="entry name" value="TonB_C"/>
</dbReference>
<evidence type="ECO:0000256" key="1">
    <source>
        <dbReference type="ARBA" id="ARBA00004383"/>
    </source>
</evidence>